<accession>A0A8J7CZ72</accession>
<dbReference type="AlphaFoldDB" id="A0A8J7CZ72"/>
<gene>
    <name evidence="1" type="ORF">ICN82_20020</name>
</gene>
<organism evidence="1 2">
    <name type="scientific">Mangrovicoccus algicola</name>
    <dbReference type="NCBI Taxonomy" id="2771008"/>
    <lineage>
        <taxon>Bacteria</taxon>
        <taxon>Pseudomonadati</taxon>
        <taxon>Pseudomonadota</taxon>
        <taxon>Alphaproteobacteria</taxon>
        <taxon>Rhodobacterales</taxon>
        <taxon>Paracoccaceae</taxon>
        <taxon>Mangrovicoccus</taxon>
    </lineage>
</organism>
<sequence length="276" mass="29759">MMFAPIRAHQRPDGAFLSQAAASVGRGADAGSGIATALCLELLWPRREAPELAPVLRAALDYLERCEIAGQPGAYGGHAGARGPDLRASVLISGILYRFGRRSLADLQMVYRRMLVPARIEDLGGAPMPWLDYDVFGRKAGAAGPVADLVANLDALAMLHQLGQPMAEIPAIRLMLARGMVWAGSSMTRMRALMPDHPEPAELLWAIERAERAGVEGLSHFAASLRRLDWLCRALETAEPPLVGCEDGQGWSCALLHDLRRGGDDAGLAPMLRRVL</sequence>
<comment type="caution">
    <text evidence="1">The sequence shown here is derived from an EMBL/GenBank/DDBJ whole genome shotgun (WGS) entry which is preliminary data.</text>
</comment>
<dbReference type="RefSeq" id="WP_193186766.1">
    <property type="nucleotide sequence ID" value="NZ_JACVXA010000098.1"/>
</dbReference>
<evidence type="ECO:0000313" key="1">
    <source>
        <dbReference type="EMBL" id="MBE3640497.1"/>
    </source>
</evidence>
<dbReference type="Proteomes" id="UP000609121">
    <property type="component" value="Unassembled WGS sequence"/>
</dbReference>
<proteinExistence type="predicted"/>
<reference evidence="1" key="1">
    <citation type="submission" date="2020-09" db="EMBL/GenBank/DDBJ databases">
        <title>A novel bacterium of genus Mangrovicoccus, isolated from South China Sea.</title>
        <authorList>
            <person name="Huang H."/>
            <person name="Mo K."/>
            <person name="Hu Y."/>
        </authorList>
    </citation>
    <scope>NUCLEOTIDE SEQUENCE</scope>
    <source>
        <strain evidence="1">HB182678</strain>
    </source>
</reference>
<dbReference type="EMBL" id="JACVXA010000098">
    <property type="protein sequence ID" value="MBE3640497.1"/>
    <property type="molecule type" value="Genomic_DNA"/>
</dbReference>
<protein>
    <submittedName>
        <fullName evidence="1">Uncharacterized protein</fullName>
    </submittedName>
</protein>
<keyword evidence="2" id="KW-1185">Reference proteome</keyword>
<name>A0A8J7CZ72_9RHOB</name>
<evidence type="ECO:0000313" key="2">
    <source>
        <dbReference type="Proteomes" id="UP000609121"/>
    </source>
</evidence>